<dbReference type="SMART" id="SM00166">
    <property type="entry name" value="UBX"/>
    <property type="match status" value="1"/>
</dbReference>
<protein>
    <recommendedName>
        <fullName evidence="3">UBX domain-containing protein</fullName>
    </recommendedName>
</protein>
<feature type="compositionally biased region" description="Gly residues" evidence="2">
    <location>
        <begin position="586"/>
        <end position="595"/>
    </location>
</feature>
<dbReference type="Proteomes" id="UP001154282">
    <property type="component" value="Unassembled WGS sequence"/>
</dbReference>
<dbReference type="Gene3D" id="3.40.30.10">
    <property type="entry name" value="Glutaredoxin"/>
    <property type="match status" value="1"/>
</dbReference>
<dbReference type="Pfam" id="PF00789">
    <property type="entry name" value="UBX"/>
    <property type="match status" value="1"/>
</dbReference>
<dbReference type="PANTHER" id="PTHR47770:SF1">
    <property type="entry name" value="PLANT UBX DOMAIN-CONTAINING PROTEIN 11"/>
    <property type="match status" value="1"/>
</dbReference>
<feature type="non-terminal residue" evidence="4">
    <location>
        <position position="1"/>
    </location>
</feature>
<evidence type="ECO:0000259" key="3">
    <source>
        <dbReference type="PROSITE" id="PS50033"/>
    </source>
</evidence>
<feature type="compositionally biased region" description="Polar residues" evidence="2">
    <location>
        <begin position="508"/>
        <end position="523"/>
    </location>
</feature>
<name>A0AAV0II56_9ROSI</name>
<keyword evidence="5" id="KW-1185">Reference proteome</keyword>
<dbReference type="Gene3D" id="3.10.20.90">
    <property type="entry name" value="Phosphatidylinositol 3-kinase Catalytic Subunit, Chain A, domain 1"/>
    <property type="match status" value="1"/>
</dbReference>
<feature type="compositionally biased region" description="Polar residues" evidence="2">
    <location>
        <begin position="572"/>
        <end position="585"/>
    </location>
</feature>
<dbReference type="PROSITE" id="PS50033">
    <property type="entry name" value="UBX"/>
    <property type="match status" value="1"/>
</dbReference>
<dbReference type="CDD" id="cd01767">
    <property type="entry name" value="UBX"/>
    <property type="match status" value="1"/>
</dbReference>
<evidence type="ECO:0000313" key="5">
    <source>
        <dbReference type="Proteomes" id="UP001154282"/>
    </source>
</evidence>
<feature type="compositionally biased region" description="Low complexity" evidence="2">
    <location>
        <begin position="211"/>
        <end position="232"/>
    </location>
</feature>
<feature type="region of interest" description="Disordered" evidence="2">
    <location>
        <begin position="495"/>
        <end position="595"/>
    </location>
</feature>
<feature type="region of interest" description="Disordered" evidence="2">
    <location>
        <begin position="451"/>
        <end position="470"/>
    </location>
</feature>
<gene>
    <name evidence="4" type="ORF">LITE_LOCUS9452</name>
</gene>
<dbReference type="SUPFAM" id="SSF54236">
    <property type="entry name" value="Ubiquitin-like"/>
    <property type="match status" value="1"/>
</dbReference>
<dbReference type="Pfam" id="PF23187">
    <property type="entry name" value="UBX7_N"/>
    <property type="match status" value="1"/>
</dbReference>
<dbReference type="PANTHER" id="PTHR47770">
    <property type="entry name" value="PLANT UBX DOMAIN-CONTAINING PROTEIN 11"/>
    <property type="match status" value="1"/>
</dbReference>
<feature type="region of interest" description="Disordered" evidence="2">
    <location>
        <begin position="323"/>
        <end position="350"/>
    </location>
</feature>
<dbReference type="EMBL" id="CAMGYJ010000004">
    <property type="protein sequence ID" value="CAI0397199.1"/>
    <property type="molecule type" value="Genomic_DNA"/>
</dbReference>
<dbReference type="InterPro" id="IPR029071">
    <property type="entry name" value="Ubiquitin-like_domsf"/>
</dbReference>
<dbReference type="SUPFAM" id="SSF52833">
    <property type="entry name" value="Thioredoxin-like"/>
    <property type="match status" value="1"/>
</dbReference>
<evidence type="ECO:0000313" key="4">
    <source>
        <dbReference type="EMBL" id="CAI0397199.1"/>
    </source>
</evidence>
<accession>A0AAV0II56</accession>
<sequence length="595" mass="64113">GDPVCVIRPEVVATSQPFDLISASAQNNPLASPHKLRKAGEVLFPFRSLHRPQYDCISTQRFNLYTMGESCIAELAYRGSISQAILEAKAQKKLFIVYISGKDPVSVDLEKSTWTDSKVADTLSKYCVLLHVLEGSNDAANFSAIYPQKSVPAVAVIGFNGVQLWQSEGNVSAEVLVSSLEKAYLSLHIQETTASVFTAALANTKSAPTTPGSSHIISGDHGSSSSTVSSSPDGKKVQSYEFEQPSASGTKDDNHRDRKTKDDENASSDPCNVNKSMKAEDEQSRFQPLSKSTGPSSNPSTANLETVDNVGAENIPVIREVSTDYNSDKPPLMNPLPKDAQDKKPATSNEKEIDAIEKGSKINASTDVHLNIKLLNGTSIQEKFLVSCTLRMVKDYVDSNQENGYAAYDLAIPYPRKIFGEQDLCRSLSDLGLFNRQALIVVPHQKGVSYFQGDSSSSPSQSRADTSSSVASPGGYFGYIRKVFSFINPLSYVGGSSSPASGQAGSSMWQYSPNQSLPNSSGRPGPPGTNSPDQRDSAATANDIRSRRLAAFGSGSNIHTLRRDEEDDRSNGRNTFWNGNSTQFGSGDGNNDGRP</sequence>
<feature type="compositionally biased region" description="Low complexity" evidence="2">
    <location>
        <begin position="495"/>
        <end position="507"/>
    </location>
</feature>
<feature type="compositionally biased region" description="Basic and acidic residues" evidence="2">
    <location>
        <begin position="339"/>
        <end position="350"/>
    </location>
</feature>
<keyword evidence="1" id="KW-0833">Ubl conjugation pathway</keyword>
<dbReference type="InterPro" id="IPR001012">
    <property type="entry name" value="UBX_dom"/>
</dbReference>
<proteinExistence type="predicted"/>
<feature type="compositionally biased region" description="Polar residues" evidence="2">
    <location>
        <begin position="285"/>
        <end position="306"/>
    </location>
</feature>
<organism evidence="4 5">
    <name type="scientific">Linum tenue</name>
    <dbReference type="NCBI Taxonomy" id="586396"/>
    <lineage>
        <taxon>Eukaryota</taxon>
        <taxon>Viridiplantae</taxon>
        <taxon>Streptophyta</taxon>
        <taxon>Embryophyta</taxon>
        <taxon>Tracheophyta</taxon>
        <taxon>Spermatophyta</taxon>
        <taxon>Magnoliopsida</taxon>
        <taxon>eudicotyledons</taxon>
        <taxon>Gunneridae</taxon>
        <taxon>Pentapetalae</taxon>
        <taxon>rosids</taxon>
        <taxon>fabids</taxon>
        <taxon>Malpighiales</taxon>
        <taxon>Linaceae</taxon>
        <taxon>Linum</taxon>
    </lineage>
</organism>
<evidence type="ECO:0000256" key="1">
    <source>
        <dbReference type="ARBA" id="ARBA00022786"/>
    </source>
</evidence>
<feature type="compositionally biased region" description="Low complexity" evidence="2">
    <location>
        <begin position="455"/>
        <end position="469"/>
    </location>
</feature>
<feature type="compositionally biased region" description="Polar residues" evidence="2">
    <location>
        <begin position="530"/>
        <end position="540"/>
    </location>
</feature>
<feature type="domain" description="UBX" evidence="3">
    <location>
        <begin position="363"/>
        <end position="441"/>
    </location>
</feature>
<feature type="compositionally biased region" description="Basic and acidic residues" evidence="2">
    <location>
        <begin position="250"/>
        <end position="264"/>
    </location>
</feature>
<reference evidence="4" key="1">
    <citation type="submission" date="2022-08" db="EMBL/GenBank/DDBJ databases">
        <authorList>
            <person name="Gutierrez-Valencia J."/>
        </authorList>
    </citation>
    <scope>NUCLEOTIDE SEQUENCE</scope>
</reference>
<dbReference type="AlphaFoldDB" id="A0AAV0II56"/>
<feature type="region of interest" description="Disordered" evidence="2">
    <location>
        <begin position="205"/>
        <end position="311"/>
    </location>
</feature>
<dbReference type="InterPro" id="IPR036249">
    <property type="entry name" value="Thioredoxin-like_sf"/>
</dbReference>
<evidence type="ECO:0000256" key="2">
    <source>
        <dbReference type="SAM" id="MobiDB-lite"/>
    </source>
</evidence>
<comment type="caution">
    <text evidence="4">The sequence shown here is derived from an EMBL/GenBank/DDBJ whole genome shotgun (WGS) entry which is preliminary data.</text>
</comment>